<dbReference type="Proteomes" id="UP001501521">
    <property type="component" value="Unassembled WGS sequence"/>
</dbReference>
<protein>
    <submittedName>
        <fullName evidence="4">Transcriptional regulator RaaS</fullName>
    </submittedName>
</protein>
<dbReference type="Gene3D" id="1.10.357.10">
    <property type="entry name" value="Tetracycline Repressor, domain 2"/>
    <property type="match status" value="1"/>
</dbReference>
<dbReference type="PROSITE" id="PS50977">
    <property type="entry name" value="HTH_TETR_2"/>
    <property type="match status" value="1"/>
</dbReference>
<dbReference type="InterPro" id="IPR001647">
    <property type="entry name" value="HTH_TetR"/>
</dbReference>
<dbReference type="InterPro" id="IPR041484">
    <property type="entry name" value="TetR_C_25"/>
</dbReference>
<sequence length="213" mass="22469">MTDDRTTSAKLRDACIQLVAEAGTKAATARAVAELAGVSLGLIRHHFGSMGELLHACDQHVAGLVRTKKEDAIAQGAGFDALASLRASGSEHVMGYLATRLGDDAEGINDLVDAMIDDAEGYLAAGVAAGLIAPTDDERGRAVALTMFGLGTLTLHKHLERHLDVDLRAADPATQPGFARYLRVHMEVFGGLLQPAVREQYLAAIAQLSEEDA</sequence>
<keyword evidence="1 2" id="KW-0238">DNA-binding</keyword>
<evidence type="ECO:0000256" key="1">
    <source>
        <dbReference type="ARBA" id="ARBA00023125"/>
    </source>
</evidence>
<dbReference type="EMBL" id="BAABLV010000020">
    <property type="protein sequence ID" value="GAA4897540.1"/>
    <property type="molecule type" value="Genomic_DNA"/>
</dbReference>
<feature type="DNA-binding region" description="H-T-H motif" evidence="2">
    <location>
        <begin position="28"/>
        <end position="47"/>
    </location>
</feature>
<gene>
    <name evidence="4" type="primary">raaS</name>
    <name evidence="4" type="ORF">GCM10025789_14300</name>
</gene>
<keyword evidence="5" id="KW-1185">Reference proteome</keyword>
<evidence type="ECO:0000313" key="5">
    <source>
        <dbReference type="Proteomes" id="UP001501521"/>
    </source>
</evidence>
<comment type="caution">
    <text evidence="4">The sequence shown here is derived from an EMBL/GenBank/DDBJ whole genome shotgun (WGS) entry which is preliminary data.</text>
</comment>
<evidence type="ECO:0000256" key="2">
    <source>
        <dbReference type="PROSITE-ProRule" id="PRU00335"/>
    </source>
</evidence>
<feature type="domain" description="HTH tetR-type" evidence="3">
    <location>
        <begin position="5"/>
        <end position="65"/>
    </location>
</feature>
<reference evidence="5" key="1">
    <citation type="journal article" date="2019" name="Int. J. Syst. Evol. Microbiol.">
        <title>The Global Catalogue of Microorganisms (GCM) 10K type strain sequencing project: providing services to taxonomists for standard genome sequencing and annotation.</title>
        <authorList>
            <consortium name="The Broad Institute Genomics Platform"/>
            <consortium name="The Broad Institute Genome Sequencing Center for Infectious Disease"/>
            <person name="Wu L."/>
            <person name="Ma J."/>
        </authorList>
    </citation>
    <scope>NUCLEOTIDE SEQUENCE [LARGE SCALE GENOMIC DNA]</scope>
    <source>
        <strain evidence="5">JCM 19125</strain>
    </source>
</reference>
<organism evidence="4 5">
    <name type="scientific">Tessaracoccus lubricantis</name>
    <dbReference type="NCBI Taxonomy" id="545543"/>
    <lineage>
        <taxon>Bacteria</taxon>
        <taxon>Bacillati</taxon>
        <taxon>Actinomycetota</taxon>
        <taxon>Actinomycetes</taxon>
        <taxon>Propionibacteriales</taxon>
        <taxon>Propionibacteriaceae</taxon>
        <taxon>Tessaracoccus</taxon>
    </lineage>
</organism>
<accession>A0ABP9F9W1</accession>
<dbReference type="RefSeq" id="WP_345581099.1">
    <property type="nucleotide sequence ID" value="NZ_BAABLV010000020.1"/>
</dbReference>
<dbReference type="Pfam" id="PF17933">
    <property type="entry name" value="TetR_C_25"/>
    <property type="match status" value="1"/>
</dbReference>
<proteinExistence type="predicted"/>
<dbReference type="SUPFAM" id="SSF46689">
    <property type="entry name" value="Homeodomain-like"/>
    <property type="match status" value="1"/>
</dbReference>
<name>A0ABP9F9W1_9ACTN</name>
<evidence type="ECO:0000313" key="4">
    <source>
        <dbReference type="EMBL" id="GAA4897540.1"/>
    </source>
</evidence>
<dbReference type="InterPro" id="IPR009057">
    <property type="entry name" value="Homeodomain-like_sf"/>
</dbReference>
<dbReference type="Pfam" id="PF00440">
    <property type="entry name" value="TetR_N"/>
    <property type="match status" value="1"/>
</dbReference>
<evidence type="ECO:0000259" key="3">
    <source>
        <dbReference type="PROSITE" id="PS50977"/>
    </source>
</evidence>